<dbReference type="EMBL" id="JACRUJ010000006">
    <property type="protein sequence ID" value="MBC5842754.1"/>
    <property type="molecule type" value="Genomic_DNA"/>
</dbReference>
<feature type="transmembrane region" description="Helical" evidence="6">
    <location>
        <begin position="39"/>
        <end position="58"/>
    </location>
</feature>
<comment type="subcellular location">
    <subcellularLocation>
        <location evidence="1">Membrane</location>
        <topology evidence="1">Multi-pass membrane protein</topology>
    </subcellularLocation>
</comment>
<keyword evidence="8" id="KW-1185">Reference proteome</keyword>
<feature type="transmembrane region" description="Helical" evidence="6">
    <location>
        <begin position="171"/>
        <end position="190"/>
    </location>
</feature>
<evidence type="ECO:0000256" key="3">
    <source>
        <dbReference type="ARBA" id="ARBA00022692"/>
    </source>
</evidence>
<organism evidence="7 8">
    <name type="scientific">Flavobacterium kayseriense</name>
    <dbReference type="NCBI Taxonomy" id="2764714"/>
    <lineage>
        <taxon>Bacteria</taxon>
        <taxon>Pseudomonadati</taxon>
        <taxon>Bacteroidota</taxon>
        <taxon>Flavobacteriia</taxon>
        <taxon>Flavobacteriales</taxon>
        <taxon>Flavobacteriaceae</taxon>
        <taxon>Flavobacterium</taxon>
    </lineage>
</organism>
<evidence type="ECO:0000256" key="6">
    <source>
        <dbReference type="SAM" id="Phobius"/>
    </source>
</evidence>
<keyword evidence="3 6" id="KW-0812">Transmembrane</keyword>
<dbReference type="NCBIfam" id="NF009512">
    <property type="entry name" value="PRK12872.1-1"/>
    <property type="match status" value="1"/>
</dbReference>
<comment type="caution">
    <text evidence="7">The sequence shown here is derived from an EMBL/GenBank/DDBJ whole genome shotgun (WGS) entry which is preliminary data.</text>
</comment>
<evidence type="ECO:0000256" key="5">
    <source>
        <dbReference type="ARBA" id="ARBA00023136"/>
    </source>
</evidence>
<dbReference type="Gene3D" id="1.20.120.1780">
    <property type="entry name" value="UbiA prenyltransferase"/>
    <property type="match status" value="1"/>
</dbReference>
<feature type="transmembrane region" description="Helical" evidence="6">
    <location>
        <begin position="111"/>
        <end position="128"/>
    </location>
</feature>
<accession>A0ABR7JBQ9</accession>
<feature type="transmembrane region" description="Helical" evidence="6">
    <location>
        <begin position="140"/>
        <end position="159"/>
    </location>
</feature>
<dbReference type="PANTHER" id="PTHR42723:SF1">
    <property type="entry name" value="CHLOROPHYLL SYNTHASE, CHLOROPLASTIC"/>
    <property type="match status" value="1"/>
</dbReference>
<evidence type="ECO:0000313" key="7">
    <source>
        <dbReference type="EMBL" id="MBC5842754.1"/>
    </source>
</evidence>
<keyword evidence="4 6" id="KW-1133">Transmembrane helix</keyword>
<dbReference type="InterPro" id="IPR050475">
    <property type="entry name" value="Prenyltransferase_related"/>
</dbReference>
<reference evidence="7 8" key="1">
    <citation type="submission" date="2020-08" db="EMBL/GenBank/DDBJ databases">
        <title>Description of novel Flavobacterium F-380 isolate.</title>
        <authorList>
            <person name="Saticioglu I.B."/>
            <person name="Duman M."/>
            <person name="Altun S."/>
        </authorList>
    </citation>
    <scope>NUCLEOTIDE SEQUENCE [LARGE SCALE GENOMIC DNA]</scope>
    <source>
        <strain evidence="7 8">F-380</strain>
    </source>
</reference>
<sequence length="310" mass="34888">MKFLNLIRYKNLLMLAFMQLIFRIDFVELQHIPLALNNWQYALLVLSTVLIAAAGYVINDIFDQETDAINRPKKVIVGKSISENSAYSIYVGLNITGVCIGFYLSNVIMKPSFATVFILIAATLYIYATSLKQMPIIGNIIVALVLSLSVIIIGVFDIYPATFKENQGLMANLFAILLDYAIFAFMINLLREMIKDLEDVKGDGITKMRTLPIIIGIDKTSKIIFVLSFIPIIALLVYVNNYFVGNGLYVATGYAFIFVLAPLLYFTTKMASAKTKEDFHTLSSLLKWILFFGILSIIIITFNINYNVTR</sequence>
<proteinExistence type="predicted"/>
<dbReference type="PANTHER" id="PTHR42723">
    <property type="entry name" value="CHLOROPHYLL SYNTHASE"/>
    <property type="match status" value="1"/>
</dbReference>
<dbReference type="Gene3D" id="1.10.357.140">
    <property type="entry name" value="UbiA prenyltransferase"/>
    <property type="match status" value="1"/>
</dbReference>
<name>A0ABR7JBQ9_9FLAO</name>
<feature type="transmembrane region" description="Helical" evidence="6">
    <location>
        <begin position="288"/>
        <end position="306"/>
    </location>
</feature>
<evidence type="ECO:0000256" key="1">
    <source>
        <dbReference type="ARBA" id="ARBA00004141"/>
    </source>
</evidence>
<evidence type="ECO:0000256" key="4">
    <source>
        <dbReference type="ARBA" id="ARBA00022989"/>
    </source>
</evidence>
<dbReference type="InterPro" id="IPR000537">
    <property type="entry name" value="UbiA_prenyltransferase"/>
</dbReference>
<protein>
    <submittedName>
        <fullName evidence="7">Geranylgeranylglycerol-phosphate geranylgeranyltransferase</fullName>
    </submittedName>
</protein>
<evidence type="ECO:0000256" key="2">
    <source>
        <dbReference type="ARBA" id="ARBA00022475"/>
    </source>
</evidence>
<feature type="transmembrane region" description="Helical" evidence="6">
    <location>
        <begin position="223"/>
        <end position="243"/>
    </location>
</feature>
<dbReference type="CDD" id="cd13961">
    <property type="entry name" value="PT_UbiA_DGGGPS"/>
    <property type="match status" value="1"/>
</dbReference>
<dbReference type="Pfam" id="PF01040">
    <property type="entry name" value="UbiA"/>
    <property type="match status" value="1"/>
</dbReference>
<dbReference type="RefSeq" id="WP_187011249.1">
    <property type="nucleotide sequence ID" value="NZ_JACRUI010000006.1"/>
</dbReference>
<keyword evidence="5 6" id="KW-0472">Membrane</keyword>
<feature type="transmembrane region" description="Helical" evidence="6">
    <location>
        <begin position="87"/>
        <end position="105"/>
    </location>
</feature>
<evidence type="ECO:0000313" key="8">
    <source>
        <dbReference type="Proteomes" id="UP000629963"/>
    </source>
</evidence>
<keyword evidence="2" id="KW-1003">Cell membrane</keyword>
<dbReference type="Proteomes" id="UP000629963">
    <property type="component" value="Unassembled WGS sequence"/>
</dbReference>
<dbReference type="InterPro" id="IPR044878">
    <property type="entry name" value="UbiA_sf"/>
</dbReference>
<feature type="transmembrane region" description="Helical" evidence="6">
    <location>
        <begin position="249"/>
        <end position="267"/>
    </location>
</feature>
<gene>
    <name evidence="7" type="ORF">H8R23_15175</name>
</gene>